<keyword evidence="1" id="KW-0472">Membrane</keyword>
<organism evidence="2">
    <name type="scientific">Rhipicephalus appendiculatus</name>
    <name type="common">Brown ear tick</name>
    <dbReference type="NCBI Taxonomy" id="34631"/>
    <lineage>
        <taxon>Eukaryota</taxon>
        <taxon>Metazoa</taxon>
        <taxon>Ecdysozoa</taxon>
        <taxon>Arthropoda</taxon>
        <taxon>Chelicerata</taxon>
        <taxon>Arachnida</taxon>
        <taxon>Acari</taxon>
        <taxon>Parasitiformes</taxon>
        <taxon>Ixodida</taxon>
        <taxon>Ixodoidea</taxon>
        <taxon>Ixodidae</taxon>
        <taxon>Rhipicephalinae</taxon>
        <taxon>Rhipicephalus</taxon>
        <taxon>Rhipicephalus</taxon>
    </lineage>
</organism>
<evidence type="ECO:0000256" key="1">
    <source>
        <dbReference type="SAM" id="Phobius"/>
    </source>
</evidence>
<sequence length="114" mass="12780">MNEAQQLIASATNEIVPLTHSAMLSEGRVTGRPAHDISHECALIGAGLCASAFEEEMPRTSEVLFDYRFVYTHAHFLFIFLIIIHPLLSFPVLLPQYTRTGTYSSLQTFLSFCE</sequence>
<accession>A0A131YHK1</accession>
<dbReference type="AlphaFoldDB" id="A0A131YHK1"/>
<protein>
    <submittedName>
        <fullName evidence="2">Uncharacterized protein</fullName>
    </submittedName>
</protein>
<name>A0A131YHK1_RHIAP</name>
<keyword evidence="1" id="KW-0812">Transmembrane</keyword>
<feature type="transmembrane region" description="Helical" evidence="1">
    <location>
        <begin position="74"/>
        <end position="94"/>
    </location>
</feature>
<proteinExistence type="predicted"/>
<evidence type="ECO:0000313" key="2">
    <source>
        <dbReference type="EMBL" id="JAP78417.1"/>
    </source>
</evidence>
<keyword evidence="1" id="KW-1133">Transmembrane helix</keyword>
<reference evidence="2" key="1">
    <citation type="journal article" date="2016" name="Ticks Tick Borne Dis.">
        <title>De novo assembly and annotation of the salivary gland transcriptome of Rhipicephalus appendiculatus male and female ticks during blood feeding.</title>
        <authorList>
            <person name="de Castro M.H."/>
            <person name="de Klerk D."/>
            <person name="Pienaar R."/>
            <person name="Latif A.A."/>
            <person name="Rees D.J."/>
            <person name="Mans B.J."/>
        </authorList>
    </citation>
    <scope>NUCLEOTIDE SEQUENCE</scope>
    <source>
        <tissue evidence="2">Salivary glands</tissue>
    </source>
</reference>
<dbReference type="EMBL" id="GEDV01010140">
    <property type="protein sequence ID" value="JAP78417.1"/>
    <property type="molecule type" value="Transcribed_RNA"/>
</dbReference>